<dbReference type="InterPro" id="IPR007434">
    <property type="entry name" value="FemAB-like"/>
</dbReference>
<evidence type="ECO:0000313" key="1">
    <source>
        <dbReference type="EMBL" id="QQQ18878.1"/>
    </source>
</evidence>
<proteinExistence type="predicted"/>
<dbReference type="RefSeq" id="WP_201103232.1">
    <property type="nucleotide sequence ID" value="NZ_CP067977.1"/>
</dbReference>
<dbReference type="InterPro" id="IPR016181">
    <property type="entry name" value="Acyl_CoA_acyltransferase"/>
</dbReference>
<gene>
    <name evidence="1" type="ORF">JIP62_01660</name>
</gene>
<dbReference type="SUPFAM" id="SSF55729">
    <property type="entry name" value="Acyl-CoA N-acyltransferases (Nat)"/>
    <property type="match status" value="1"/>
</dbReference>
<dbReference type="Proteomes" id="UP000595448">
    <property type="component" value="Chromosome"/>
</dbReference>
<organism evidence="1 2">
    <name type="scientific">Brevundimonas vitisensis</name>
    <dbReference type="NCBI Taxonomy" id="2800818"/>
    <lineage>
        <taxon>Bacteria</taxon>
        <taxon>Pseudomonadati</taxon>
        <taxon>Pseudomonadota</taxon>
        <taxon>Alphaproteobacteria</taxon>
        <taxon>Caulobacterales</taxon>
        <taxon>Caulobacteraceae</taxon>
        <taxon>Brevundimonas</taxon>
    </lineage>
</organism>
<accession>A0ABX7BMS5</accession>
<dbReference type="PANTHER" id="PTHR47017">
    <property type="entry name" value="ACYL-COA"/>
    <property type="match status" value="1"/>
</dbReference>
<protein>
    <submittedName>
        <fullName evidence="1">N-acetyltransferase</fullName>
    </submittedName>
</protein>
<dbReference type="Gene3D" id="3.40.630.30">
    <property type="match status" value="1"/>
</dbReference>
<dbReference type="EMBL" id="CP067977">
    <property type="protein sequence ID" value="QQQ18878.1"/>
    <property type="molecule type" value="Genomic_DNA"/>
</dbReference>
<sequence length="381" mass="42925">MTLTVQVHESIADIGRTDWDACALPTGDPFVSYDFLHACEASGSAVPRQGWAGRHLSLRNETGAVQGVMPLWLKGHSQGEYVFDHAWADAYERAGGRYFPKLLGAVPFTPATGPRFLAHPDGDPETSRESLIQGALTLAEQTGVSSLHVNFPTQPEWLAMRQAGMLPRQDMQFIWRNRGYSTFDDFLAALSSNRRKTIRRERRDAQSGLDIRVLTGRDLTEAHWDAFFAFYMDTGSRKWGRPYLTRHFFSLVGETMADRIALVMAFREDRPIAGALNFIGRDALYGRQWGALEEVPFLHFELCYYQAIDFAIARGLSRVEAGAQGEHKIARGYLPSPVYSAHWIADPALRRPVAQYLDRERPAVEAEISGLTRELTPYRET</sequence>
<dbReference type="Pfam" id="PF04339">
    <property type="entry name" value="FemAB_like"/>
    <property type="match status" value="1"/>
</dbReference>
<dbReference type="PANTHER" id="PTHR47017:SF1">
    <property type="entry name" value="ACYL-COA"/>
    <property type="match status" value="1"/>
</dbReference>
<reference evidence="1 2" key="1">
    <citation type="submission" date="2021-01" db="EMBL/GenBank/DDBJ databases">
        <title>Brevundimonas vitis sp. nov., an bacterium isolated from grape (Vitis vinifera).</title>
        <authorList>
            <person name="Jiang L."/>
            <person name="Lee J."/>
        </authorList>
    </citation>
    <scope>NUCLEOTIDE SEQUENCE [LARGE SCALE GENOMIC DNA]</scope>
    <source>
        <strain evidence="1 2">GRTSA-9</strain>
    </source>
</reference>
<evidence type="ECO:0000313" key="2">
    <source>
        <dbReference type="Proteomes" id="UP000595448"/>
    </source>
</evidence>
<name>A0ABX7BMS5_9CAUL</name>
<keyword evidence="2" id="KW-1185">Reference proteome</keyword>